<name>A0A1H9Y9D9_9BACI</name>
<dbReference type="OrthoDB" id="2630335at2"/>
<gene>
    <name evidence="2" type="ORF">SAMN05216389_101271</name>
</gene>
<evidence type="ECO:0000313" key="3">
    <source>
        <dbReference type="Proteomes" id="UP000198618"/>
    </source>
</evidence>
<keyword evidence="1" id="KW-1133">Transmembrane helix</keyword>
<proteinExistence type="predicted"/>
<evidence type="ECO:0000313" key="2">
    <source>
        <dbReference type="EMBL" id="SES65543.1"/>
    </source>
</evidence>
<organism evidence="2 3">
    <name type="scientific">Oceanobacillus limi</name>
    <dbReference type="NCBI Taxonomy" id="930131"/>
    <lineage>
        <taxon>Bacteria</taxon>
        <taxon>Bacillati</taxon>
        <taxon>Bacillota</taxon>
        <taxon>Bacilli</taxon>
        <taxon>Bacillales</taxon>
        <taxon>Bacillaceae</taxon>
        <taxon>Oceanobacillus</taxon>
    </lineage>
</organism>
<accession>A0A1H9Y9D9</accession>
<dbReference type="Proteomes" id="UP000198618">
    <property type="component" value="Unassembled WGS sequence"/>
</dbReference>
<feature type="transmembrane region" description="Helical" evidence="1">
    <location>
        <begin position="45"/>
        <end position="67"/>
    </location>
</feature>
<keyword evidence="1" id="KW-0812">Transmembrane</keyword>
<feature type="transmembrane region" description="Helical" evidence="1">
    <location>
        <begin position="12"/>
        <end position="33"/>
    </location>
</feature>
<dbReference type="STRING" id="930131.SAMN05216389_101271"/>
<evidence type="ECO:0000256" key="1">
    <source>
        <dbReference type="SAM" id="Phobius"/>
    </source>
</evidence>
<keyword evidence="1" id="KW-0472">Membrane</keyword>
<keyword evidence="3" id="KW-1185">Reference proteome</keyword>
<reference evidence="2 3" key="1">
    <citation type="submission" date="2016-10" db="EMBL/GenBank/DDBJ databases">
        <authorList>
            <person name="de Groot N.N."/>
        </authorList>
    </citation>
    <scope>NUCLEOTIDE SEQUENCE [LARGE SCALE GENOMIC DNA]</scope>
    <source>
        <strain evidence="2 3">IBRC-M 10780</strain>
    </source>
</reference>
<dbReference type="AlphaFoldDB" id="A0A1H9Y9D9"/>
<protein>
    <submittedName>
        <fullName evidence="2">Uncharacterized protein</fullName>
    </submittedName>
</protein>
<dbReference type="RefSeq" id="WP_090866039.1">
    <property type="nucleotide sequence ID" value="NZ_FOHE01000001.1"/>
</dbReference>
<sequence length="102" mass="11629">MSEWKLTGIVMVEVLLALFIGLGLTNFGLLPFYHQLGIVVGGDVWIVWFAVATILFSVYTVLFASRVHYPMKNRLKSKLFWLLWLASIIVVLLPFIQGEVLF</sequence>
<feature type="transmembrane region" description="Helical" evidence="1">
    <location>
        <begin position="79"/>
        <end position="96"/>
    </location>
</feature>
<dbReference type="EMBL" id="FOHE01000001">
    <property type="protein sequence ID" value="SES65543.1"/>
    <property type="molecule type" value="Genomic_DNA"/>
</dbReference>